<dbReference type="GeneID" id="37121091"/>
<name>A0A318Y2Q6_ASPNB</name>
<gene>
    <name evidence="1" type="ORF">BO87DRAFT_213502</name>
</gene>
<protein>
    <submittedName>
        <fullName evidence="1">Uncharacterized protein</fullName>
    </submittedName>
</protein>
<sequence>MPSSDSPHTPSSSSPASFHLADGLGYALQQNHRSVIRLNLQHFLWRQVFGYSIHPRSPPRQRCLGRWPM</sequence>
<organism evidence="1 2">
    <name type="scientific">Aspergillus neoniger (strain CBS 115656)</name>
    <dbReference type="NCBI Taxonomy" id="1448310"/>
    <lineage>
        <taxon>Eukaryota</taxon>
        <taxon>Fungi</taxon>
        <taxon>Dikarya</taxon>
        <taxon>Ascomycota</taxon>
        <taxon>Pezizomycotina</taxon>
        <taxon>Eurotiomycetes</taxon>
        <taxon>Eurotiomycetidae</taxon>
        <taxon>Eurotiales</taxon>
        <taxon>Aspergillaceae</taxon>
        <taxon>Aspergillus</taxon>
        <taxon>Aspergillus subgen. Circumdati</taxon>
    </lineage>
</organism>
<dbReference type="EMBL" id="KZ821507">
    <property type="protein sequence ID" value="PYH28606.1"/>
    <property type="molecule type" value="Genomic_DNA"/>
</dbReference>
<evidence type="ECO:0000313" key="2">
    <source>
        <dbReference type="Proteomes" id="UP000247647"/>
    </source>
</evidence>
<dbReference type="AlphaFoldDB" id="A0A318Y2Q6"/>
<reference evidence="1" key="1">
    <citation type="submission" date="2016-12" db="EMBL/GenBank/DDBJ databases">
        <title>The genomes of Aspergillus section Nigri reveals drivers in fungal speciation.</title>
        <authorList>
            <consortium name="DOE Joint Genome Institute"/>
            <person name="Vesth T.C."/>
            <person name="Nybo J."/>
            <person name="Theobald S."/>
            <person name="Brandl J."/>
            <person name="Frisvad J.C."/>
            <person name="Nielsen K.F."/>
            <person name="Lyhne E.K."/>
            <person name="Kogle M.E."/>
            <person name="Kuo A."/>
            <person name="Riley R."/>
            <person name="Clum A."/>
            <person name="Nolan M."/>
            <person name="Lipzen A."/>
            <person name="Salamov A."/>
            <person name="Henrissat B."/>
            <person name="Wiebenga A."/>
            <person name="De Vries R.P."/>
            <person name="Grigoriev I.V."/>
            <person name="Mortensen U.H."/>
            <person name="Andersen M.R."/>
            <person name="Baker S.E."/>
        </authorList>
    </citation>
    <scope>NUCLEOTIDE SEQUENCE [LARGE SCALE GENOMIC DNA]</scope>
    <source>
        <strain evidence="1">CBS 115656</strain>
    </source>
</reference>
<keyword evidence="2" id="KW-1185">Reference proteome</keyword>
<proteinExistence type="predicted"/>
<dbReference type="Proteomes" id="UP000247647">
    <property type="component" value="Unassembled WGS sequence"/>
</dbReference>
<accession>A0A318Y2Q6</accession>
<evidence type="ECO:0000313" key="1">
    <source>
        <dbReference type="EMBL" id="PYH28606.1"/>
    </source>
</evidence>
<dbReference type="RefSeq" id="XP_025474084.1">
    <property type="nucleotide sequence ID" value="XM_025618635.1"/>
</dbReference>
<dbReference type="OrthoDB" id="417697at2759"/>